<evidence type="ECO:0000256" key="1">
    <source>
        <dbReference type="ARBA" id="ARBA00006594"/>
    </source>
</evidence>
<dbReference type="GO" id="GO:0032259">
    <property type="term" value="P:methylation"/>
    <property type="evidence" value="ECO:0007669"/>
    <property type="project" value="UniProtKB-KW"/>
</dbReference>
<dbReference type="RefSeq" id="WP_040223214.1">
    <property type="nucleotide sequence ID" value="NZ_CAAHGR010000001.1"/>
</dbReference>
<evidence type="ECO:0000256" key="3">
    <source>
        <dbReference type="ARBA" id="ARBA00022603"/>
    </source>
</evidence>
<keyword evidence="5" id="KW-0949">S-adenosyl-L-methionine</keyword>
<name>A0ABY6WZY0_9ENTR</name>
<keyword evidence="8" id="KW-1185">Reference proteome</keyword>
<comment type="caution">
    <text evidence="7">The sequence shown here is derived from an EMBL/GenBank/DDBJ whole genome shotgun (WGS) entry which is preliminary data.</text>
</comment>
<dbReference type="Pfam" id="PF02086">
    <property type="entry name" value="MethyltransfD12"/>
    <property type="match status" value="1"/>
</dbReference>
<evidence type="ECO:0000256" key="6">
    <source>
        <dbReference type="ARBA" id="ARBA00047942"/>
    </source>
</evidence>
<dbReference type="PRINTS" id="PR00505">
    <property type="entry name" value="D12N6MTFRASE"/>
</dbReference>
<dbReference type="InterPro" id="IPR023095">
    <property type="entry name" value="Ade_MeTrfase_dom_2"/>
</dbReference>
<keyword evidence="3 7" id="KW-0489">Methyltransferase</keyword>
<dbReference type="EC" id="2.1.1.72" evidence="2"/>
<organism evidence="7 8">
    <name type="scientific">Klebsiella quasivariicola</name>
    <dbReference type="NCBI Taxonomy" id="2026240"/>
    <lineage>
        <taxon>Bacteria</taxon>
        <taxon>Pseudomonadati</taxon>
        <taxon>Pseudomonadota</taxon>
        <taxon>Gammaproteobacteria</taxon>
        <taxon>Enterobacterales</taxon>
        <taxon>Enterobacteriaceae</taxon>
        <taxon>Klebsiella/Raoultella group</taxon>
        <taxon>Klebsiella</taxon>
        <taxon>Klebsiella pneumoniae complex</taxon>
    </lineage>
</organism>
<dbReference type="Gene3D" id="3.40.50.150">
    <property type="entry name" value="Vaccinia Virus protein VP39"/>
    <property type="match status" value="1"/>
</dbReference>
<comment type="similarity">
    <text evidence="1">Belongs to the N(4)/N(6)-methyltransferase family.</text>
</comment>
<keyword evidence="4" id="KW-0808">Transferase</keyword>
<evidence type="ECO:0000313" key="7">
    <source>
        <dbReference type="EMBL" id="VVK00115.1"/>
    </source>
</evidence>
<dbReference type="InterPro" id="IPR012263">
    <property type="entry name" value="M_m6A_EcoRV"/>
</dbReference>
<dbReference type="PANTHER" id="PTHR30481:SF2">
    <property type="entry name" value="SITE-SPECIFIC DNA-METHYLTRANSFERASE (ADENINE-SPECIFIC)"/>
    <property type="match status" value="1"/>
</dbReference>
<evidence type="ECO:0000256" key="5">
    <source>
        <dbReference type="ARBA" id="ARBA00022691"/>
    </source>
</evidence>
<reference evidence="7 8" key="1">
    <citation type="submission" date="2019-09" db="EMBL/GenBank/DDBJ databases">
        <authorList>
            <consortium name="Pathogen Informatics"/>
        </authorList>
    </citation>
    <scope>NUCLEOTIDE SEQUENCE [LARGE SCALE GENOMIC DNA]</scope>
    <source>
        <strain evidence="7 8">EuSCAPE_IL010</strain>
    </source>
</reference>
<dbReference type="PIRSF" id="PIRSF000398">
    <property type="entry name" value="M_m6A_EcoRV"/>
    <property type="match status" value="1"/>
</dbReference>
<dbReference type="SUPFAM" id="SSF53335">
    <property type="entry name" value="S-adenosyl-L-methionine-dependent methyltransferases"/>
    <property type="match status" value="1"/>
</dbReference>
<protein>
    <recommendedName>
        <fullName evidence="2">site-specific DNA-methyltransferase (adenine-specific)</fullName>
        <ecNumber evidence="2">2.1.1.72</ecNumber>
    </recommendedName>
</protein>
<dbReference type="InterPro" id="IPR029063">
    <property type="entry name" value="SAM-dependent_MTases_sf"/>
</dbReference>
<comment type="catalytic activity">
    <reaction evidence="6">
        <text>a 2'-deoxyadenosine in DNA + S-adenosyl-L-methionine = an N(6)-methyl-2'-deoxyadenosine in DNA + S-adenosyl-L-homocysteine + H(+)</text>
        <dbReference type="Rhea" id="RHEA:15197"/>
        <dbReference type="Rhea" id="RHEA-COMP:12418"/>
        <dbReference type="Rhea" id="RHEA-COMP:12419"/>
        <dbReference type="ChEBI" id="CHEBI:15378"/>
        <dbReference type="ChEBI" id="CHEBI:57856"/>
        <dbReference type="ChEBI" id="CHEBI:59789"/>
        <dbReference type="ChEBI" id="CHEBI:90615"/>
        <dbReference type="ChEBI" id="CHEBI:90616"/>
        <dbReference type="EC" id="2.1.1.72"/>
    </reaction>
</comment>
<evidence type="ECO:0000256" key="4">
    <source>
        <dbReference type="ARBA" id="ARBA00022679"/>
    </source>
</evidence>
<dbReference type="Proteomes" id="UP000259400">
    <property type="component" value="Unassembled WGS sequence"/>
</dbReference>
<dbReference type="GO" id="GO:0008168">
    <property type="term" value="F:methyltransferase activity"/>
    <property type="evidence" value="ECO:0007669"/>
    <property type="project" value="UniProtKB-KW"/>
</dbReference>
<accession>A0ABY6WZY0</accession>
<dbReference type="Gene3D" id="1.10.1020.10">
    <property type="entry name" value="Adenine-specific Methyltransferase, Domain 2"/>
    <property type="match status" value="1"/>
</dbReference>
<dbReference type="PANTHER" id="PTHR30481">
    <property type="entry name" value="DNA ADENINE METHYLASE"/>
    <property type="match status" value="1"/>
</dbReference>
<evidence type="ECO:0000313" key="8">
    <source>
        <dbReference type="Proteomes" id="UP000259400"/>
    </source>
</evidence>
<proteinExistence type="inferred from homology"/>
<gene>
    <name evidence="7" type="ORF">SAMEA3538468_03540</name>
</gene>
<dbReference type="InterPro" id="IPR012327">
    <property type="entry name" value="MeTrfase_D12"/>
</dbReference>
<dbReference type="EMBL" id="UJYZ02000017">
    <property type="protein sequence ID" value="VVK00115.1"/>
    <property type="molecule type" value="Genomic_DNA"/>
</dbReference>
<evidence type="ECO:0000256" key="2">
    <source>
        <dbReference type="ARBA" id="ARBA00011900"/>
    </source>
</evidence>
<sequence>MRFNTPLRYPGGKGKLFNFMDKIIGMNKLQDLHYAEPYAGGAGLALKLLFKESASQIYLNDLNLAVYSFWDSVLNRTDELCHMIRRTDVTMDEWHFQKSIITNPENQDLLQLAFATFFLNRTNRSGILKGGVIGGKNQSGKWKLDARYNKEDLIRRIKLIAEKKNQIHVFNLDANDFITKVIMALPENSLTYFDPPYYVKGKGLYENHYVHEDHVLISTRIQSEIKTPWIVSYDNVLPIRTMYSSAKTLSYGINYSAQERYTGDEVMYFSNGLKYPECADPAKFKV</sequence>